<organism evidence="1 2">
    <name type="scientific">Bradyrhizobium elkanii</name>
    <dbReference type="NCBI Taxonomy" id="29448"/>
    <lineage>
        <taxon>Bacteria</taxon>
        <taxon>Pseudomonadati</taxon>
        <taxon>Pseudomonadota</taxon>
        <taxon>Alphaproteobacteria</taxon>
        <taxon>Hyphomicrobiales</taxon>
        <taxon>Nitrobacteraceae</taxon>
        <taxon>Bradyrhizobium</taxon>
    </lineage>
</organism>
<accession>A0A4U6S109</accession>
<protein>
    <submittedName>
        <fullName evidence="1">Uncharacterized protein</fullName>
    </submittedName>
</protein>
<dbReference type="RefSeq" id="WP_137479184.1">
    <property type="nucleotide sequence ID" value="NZ_SZZP01000009.1"/>
</dbReference>
<evidence type="ECO:0000313" key="2">
    <source>
        <dbReference type="Proteomes" id="UP000305095"/>
    </source>
</evidence>
<proteinExistence type="predicted"/>
<comment type="caution">
    <text evidence="1">The sequence shown here is derived from an EMBL/GenBank/DDBJ whole genome shotgun (WGS) entry which is preliminary data.</text>
</comment>
<sequence>MKSQLGDCKLQYALNDQLRSEGSINPMQRSGTAVRLLHASEVANVFLAQEIKDCLRFGGTLSARGASWAIRTANHPYTDQQKTSTAAADSNSAFARSVQFGLALVMASREMILSSTVNIRVAKVVEDKRCHGL</sequence>
<dbReference type="Proteomes" id="UP000305095">
    <property type="component" value="Unassembled WGS sequence"/>
</dbReference>
<dbReference type="EMBL" id="SZZP01000009">
    <property type="protein sequence ID" value="TKV80403.1"/>
    <property type="molecule type" value="Genomic_DNA"/>
</dbReference>
<gene>
    <name evidence="1" type="ORF">FDV58_16670</name>
</gene>
<dbReference type="AlphaFoldDB" id="A0A4U6S109"/>
<reference evidence="1 2" key="1">
    <citation type="submission" date="2019-05" db="EMBL/GenBank/DDBJ databases">
        <title>Draft Genome of Bradyrhizobium elkanii strain SEMIA 938, Used in Commercial Inoculants for Lupinus spp. in Brazil.</title>
        <authorList>
            <person name="Hungria M."/>
            <person name="Delamuta J.R.M."/>
            <person name="Ribeiro R.A."/>
            <person name="Nogueira M.A."/>
        </authorList>
    </citation>
    <scope>NUCLEOTIDE SEQUENCE [LARGE SCALE GENOMIC DNA]</scope>
    <source>
        <strain evidence="1 2">Semia 938</strain>
    </source>
</reference>
<evidence type="ECO:0000313" key="1">
    <source>
        <dbReference type="EMBL" id="TKV80403.1"/>
    </source>
</evidence>
<name>A0A4U6S109_BRAEL</name>